<sequence>MVGPAPCPLTACLRKLFACDEGERENRVVFGEEGADPHIPGPQYRRSITSDYSNHKTAPWMPSQLDAWPGVT</sequence>
<dbReference type="Proteomes" id="UP001519460">
    <property type="component" value="Unassembled WGS sequence"/>
</dbReference>
<keyword evidence="2" id="KW-1185">Reference proteome</keyword>
<dbReference type="EMBL" id="JACVVK020000290">
    <property type="protein sequence ID" value="KAK7480005.1"/>
    <property type="molecule type" value="Genomic_DNA"/>
</dbReference>
<gene>
    <name evidence="1" type="ORF">BaRGS_00028738</name>
</gene>
<reference evidence="1 2" key="1">
    <citation type="journal article" date="2023" name="Sci. Data">
        <title>Genome assembly of the Korean intertidal mud-creeper Batillaria attramentaria.</title>
        <authorList>
            <person name="Patra A.K."/>
            <person name="Ho P.T."/>
            <person name="Jun S."/>
            <person name="Lee S.J."/>
            <person name="Kim Y."/>
            <person name="Won Y.J."/>
        </authorList>
    </citation>
    <scope>NUCLEOTIDE SEQUENCE [LARGE SCALE GENOMIC DNA]</scope>
    <source>
        <strain evidence="1">Wonlab-2016</strain>
    </source>
</reference>
<evidence type="ECO:0000313" key="1">
    <source>
        <dbReference type="EMBL" id="KAK7480005.1"/>
    </source>
</evidence>
<protein>
    <submittedName>
        <fullName evidence="1">Uncharacterized protein</fullName>
    </submittedName>
</protein>
<proteinExistence type="predicted"/>
<organism evidence="1 2">
    <name type="scientific">Batillaria attramentaria</name>
    <dbReference type="NCBI Taxonomy" id="370345"/>
    <lineage>
        <taxon>Eukaryota</taxon>
        <taxon>Metazoa</taxon>
        <taxon>Spiralia</taxon>
        <taxon>Lophotrochozoa</taxon>
        <taxon>Mollusca</taxon>
        <taxon>Gastropoda</taxon>
        <taxon>Caenogastropoda</taxon>
        <taxon>Sorbeoconcha</taxon>
        <taxon>Cerithioidea</taxon>
        <taxon>Batillariidae</taxon>
        <taxon>Batillaria</taxon>
    </lineage>
</organism>
<evidence type="ECO:0000313" key="2">
    <source>
        <dbReference type="Proteomes" id="UP001519460"/>
    </source>
</evidence>
<name>A0ABD0JXY1_9CAEN</name>
<accession>A0ABD0JXY1</accession>
<comment type="caution">
    <text evidence="1">The sequence shown here is derived from an EMBL/GenBank/DDBJ whole genome shotgun (WGS) entry which is preliminary data.</text>
</comment>
<dbReference type="AlphaFoldDB" id="A0ABD0JXY1"/>